<evidence type="ECO:0000313" key="2">
    <source>
        <dbReference type="EMBL" id="MCJ2543150.1"/>
    </source>
</evidence>
<feature type="region of interest" description="Disordered" evidence="1">
    <location>
        <begin position="42"/>
        <end position="80"/>
    </location>
</feature>
<gene>
    <name evidence="2" type="ORF">JX360_09565</name>
</gene>
<feature type="compositionally biased region" description="Basic and acidic residues" evidence="1">
    <location>
        <begin position="70"/>
        <end position="80"/>
    </location>
</feature>
<keyword evidence="3" id="KW-1185">Reference proteome</keyword>
<dbReference type="RefSeq" id="WP_244350428.1">
    <property type="nucleotide sequence ID" value="NZ_JAFIRA010000022.1"/>
</dbReference>
<sequence>MRTQSLTRWVWVGLLGLGLTLGWGIPAQASCSYIPDYSTQEYRPLPTVTPDPSDLDPGLEAPSLSEDSASESRDSVPLTRKEQGNWLQRLWRNLFG</sequence>
<evidence type="ECO:0000256" key="1">
    <source>
        <dbReference type="SAM" id="MobiDB-lite"/>
    </source>
</evidence>
<evidence type="ECO:0000313" key="3">
    <source>
        <dbReference type="Proteomes" id="UP000830835"/>
    </source>
</evidence>
<proteinExistence type="predicted"/>
<name>A0ABT0CBK2_THEVL</name>
<accession>A0ABT0CBK2</accession>
<comment type="caution">
    <text evidence="2">The sequence shown here is derived from an EMBL/GenBank/DDBJ whole genome shotgun (WGS) entry which is preliminary data.</text>
</comment>
<organism evidence="2 3">
    <name type="scientific">Thermostichus vulcanus str. 'Rupite'</name>
    <dbReference type="NCBI Taxonomy" id="2813851"/>
    <lineage>
        <taxon>Bacteria</taxon>
        <taxon>Bacillati</taxon>
        <taxon>Cyanobacteriota</taxon>
        <taxon>Cyanophyceae</taxon>
        <taxon>Thermostichales</taxon>
        <taxon>Thermostichaceae</taxon>
        <taxon>Thermostichus</taxon>
    </lineage>
</organism>
<reference evidence="2" key="1">
    <citation type="submission" date="2021-02" db="EMBL/GenBank/DDBJ databases">
        <title>The CRISPR/cas machinery reduction and long-range gene transfer in the hot spring cyanobacterium Synechococcus.</title>
        <authorList>
            <person name="Dvorak P."/>
            <person name="Jahodarova E."/>
            <person name="Hasler P."/>
            <person name="Poulickova A."/>
        </authorList>
    </citation>
    <scope>NUCLEOTIDE SEQUENCE</scope>
    <source>
        <strain evidence="2">Rupite</strain>
    </source>
</reference>
<dbReference type="EMBL" id="JAFIRA010000022">
    <property type="protein sequence ID" value="MCJ2543150.1"/>
    <property type="molecule type" value="Genomic_DNA"/>
</dbReference>
<dbReference type="Proteomes" id="UP000830835">
    <property type="component" value="Unassembled WGS sequence"/>
</dbReference>
<protein>
    <submittedName>
        <fullName evidence="2">Uncharacterized protein</fullName>
    </submittedName>
</protein>